<dbReference type="PATRIC" id="fig|1302272.5.peg.172"/>
<dbReference type="PROSITE" id="PS50206">
    <property type="entry name" value="RHODANESE_3"/>
    <property type="match status" value="1"/>
</dbReference>
<dbReference type="InterPro" id="IPR050229">
    <property type="entry name" value="GlpE_sulfurtransferase"/>
</dbReference>
<feature type="transmembrane region" description="Helical" evidence="1">
    <location>
        <begin position="6"/>
        <end position="30"/>
    </location>
</feature>
<reference evidence="3 4" key="1">
    <citation type="journal article" date="2015" name="Genome Announc.">
        <title>Expanding the biotechnology potential of lactobacilli through comparative genomics of 213 strains and associated genera.</title>
        <authorList>
            <person name="Sun Z."/>
            <person name="Harris H.M."/>
            <person name="McCann A."/>
            <person name="Guo C."/>
            <person name="Argimon S."/>
            <person name="Zhang W."/>
            <person name="Yang X."/>
            <person name="Jeffery I.B."/>
            <person name="Cooney J.C."/>
            <person name="Kagawa T.F."/>
            <person name="Liu W."/>
            <person name="Song Y."/>
            <person name="Salvetti E."/>
            <person name="Wrobel A."/>
            <person name="Rasinkangas P."/>
            <person name="Parkhill J."/>
            <person name="Rea M.C."/>
            <person name="O'Sullivan O."/>
            <person name="Ritari J."/>
            <person name="Douillard F.P."/>
            <person name="Paul Ross R."/>
            <person name="Yang R."/>
            <person name="Briner A.E."/>
            <person name="Felis G.E."/>
            <person name="de Vos W.M."/>
            <person name="Barrangou R."/>
            <person name="Klaenhammer T.R."/>
            <person name="Caufield P.W."/>
            <person name="Cui Y."/>
            <person name="Zhang H."/>
            <person name="O'Toole P.W."/>
        </authorList>
    </citation>
    <scope>NUCLEOTIDE SEQUENCE [LARGE SCALE GENOMIC DNA]</scope>
    <source>
        <strain evidence="3 4">JCM 15530</strain>
    </source>
</reference>
<dbReference type="Gene3D" id="3.40.250.10">
    <property type="entry name" value="Rhodanese-like domain"/>
    <property type="match status" value="1"/>
</dbReference>
<protein>
    <submittedName>
        <fullName evidence="3">Rhodanese-related sulfurtransferase</fullName>
    </submittedName>
</protein>
<organism evidence="3 4">
    <name type="scientific">Secundilactobacillus kimchicus JCM 15530</name>
    <dbReference type="NCBI Taxonomy" id="1302272"/>
    <lineage>
        <taxon>Bacteria</taxon>
        <taxon>Bacillati</taxon>
        <taxon>Bacillota</taxon>
        <taxon>Bacilli</taxon>
        <taxon>Lactobacillales</taxon>
        <taxon>Lactobacillaceae</taxon>
        <taxon>Secundilactobacillus</taxon>
    </lineage>
</organism>
<dbReference type="InterPro" id="IPR036873">
    <property type="entry name" value="Rhodanese-like_dom_sf"/>
</dbReference>
<sequence>MEGTILMVAVSTMTVYTILLILLVVIYAGWRLVTLVRRNQAATLIDEQTFTEGMRKAQVVDVREKKDFNAGHILGARNIPYSTLRAYYKGLRKDVPIYLYDQGKEMSTRAAIFLHKQGYNNISILKTGYNRWDGKTKKAN</sequence>
<dbReference type="PANTHER" id="PTHR43031:SF18">
    <property type="entry name" value="RHODANESE-RELATED SULFURTRANSFERASES"/>
    <property type="match status" value="1"/>
</dbReference>
<dbReference type="AlphaFoldDB" id="A0A0R1HZ63"/>
<evidence type="ECO:0000259" key="2">
    <source>
        <dbReference type="PROSITE" id="PS50206"/>
    </source>
</evidence>
<dbReference type="Proteomes" id="UP000050911">
    <property type="component" value="Unassembled WGS sequence"/>
</dbReference>
<evidence type="ECO:0000256" key="1">
    <source>
        <dbReference type="SAM" id="Phobius"/>
    </source>
</evidence>
<dbReference type="GO" id="GO:0016740">
    <property type="term" value="F:transferase activity"/>
    <property type="evidence" value="ECO:0007669"/>
    <property type="project" value="UniProtKB-KW"/>
</dbReference>
<keyword evidence="1" id="KW-0472">Membrane</keyword>
<keyword evidence="4" id="KW-1185">Reference proteome</keyword>
<dbReference type="STRING" id="1302272.FC96_GL000174"/>
<name>A0A0R1HZ63_9LACO</name>
<gene>
    <name evidence="3" type="ORF">FC96_GL000174</name>
</gene>
<dbReference type="SUPFAM" id="SSF52821">
    <property type="entry name" value="Rhodanese/Cell cycle control phosphatase"/>
    <property type="match status" value="1"/>
</dbReference>
<evidence type="ECO:0000313" key="3">
    <source>
        <dbReference type="EMBL" id="KRK49252.1"/>
    </source>
</evidence>
<keyword evidence="1" id="KW-1133">Transmembrane helix</keyword>
<dbReference type="PANTHER" id="PTHR43031">
    <property type="entry name" value="FAD-DEPENDENT OXIDOREDUCTASE"/>
    <property type="match status" value="1"/>
</dbReference>
<dbReference type="SMART" id="SM00450">
    <property type="entry name" value="RHOD"/>
    <property type="match status" value="1"/>
</dbReference>
<keyword evidence="1" id="KW-0812">Transmembrane</keyword>
<feature type="domain" description="Rhodanese" evidence="2">
    <location>
        <begin position="53"/>
        <end position="138"/>
    </location>
</feature>
<dbReference type="Pfam" id="PF00581">
    <property type="entry name" value="Rhodanese"/>
    <property type="match status" value="1"/>
</dbReference>
<dbReference type="InterPro" id="IPR001763">
    <property type="entry name" value="Rhodanese-like_dom"/>
</dbReference>
<accession>A0A0R1HZ63</accession>
<keyword evidence="3" id="KW-0808">Transferase</keyword>
<comment type="caution">
    <text evidence="3">The sequence shown here is derived from an EMBL/GenBank/DDBJ whole genome shotgun (WGS) entry which is preliminary data.</text>
</comment>
<dbReference type="EMBL" id="AZCX01000001">
    <property type="protein sequence ID" value="KRK49252.1"/>
    <property type="molecule type" value="Genomic_DNA"/>
</dbReference>
<evidence type="ECO:0000313" key="4">
    <source>
        <dbReference type="Proteomes" id="UP000050911"/>
    </source>
</evidence>
<proteinExistence type="predicted"/>
<dbReference type="CDD" id="cd00158">
    <property type="entry name" value="RHOD"/>
    <property type="match status" value="1"/>
</dbReference>